<evidence type="ECO:0000313" key="1">
    <source>
        <dbReference type="EMBL" id="KAG8202068.1"/>
    </source>
</evidence>
<accession>A0AAV6W561</accession>
<dbReference type="AlphaFoldDB" id="A0AAV6W561"/>
<protein>
    <submittedName>
        <fullName evidence="1">Uncharacterized protein</fullName>
    </submittedName>
</protein>
<dbReference type="InterPro" id="IPR043070">
    <property type="entry name" value="Spidroin_repeat"/>
</dbReference>
<sequence length="660" mass="74842">MVWLFTSYGIIDEISVVDLSQTVLDVILMALIKLNTENDYCLEYGLNKEKENSLILGYLLCSKLASSKSFQRSFRGTTPREIAAAYAFSIAETLLNNYKSIPESSISVALVRAMYSVKRIPSTNKYAAAFAFEMSHLLLMYDTLTWDELKEKANLAANAMLSALPNDKGEVSSYKAGVSHLQQSKCKEIFVQYMNDHLLSSDVFNKTFQGDLLNVQYFDIAKTFAETMNIITEDMVEANRAYALFYYLAFRSFQNRNPVTYATAISSLIYEELSELNVVLHGNTSRSVEYITDSMKVAKYNISAQVFAHSLSNTTSIQLTKNFSYIKSTIWIATEVSNVLMRCISQFGKKTKEKEVRYRNPDQLLESQVKKSLNSKNNIVDLASDLDELTPSLGGVFNYTTEADRLVILKQLHDNEELLSLTPNGLLNFNTKRTEEMRIEELKIERTKVLFYQLLSLNLDTSRAFQRKTFLDLKQVELQDLIFALSKYTINIPDFASISEQHMIRTYNTSIYSIVDEIDSRKFGKELSLTVTNILSYYGLLTPKKLVTQAALASIAINNALFYVLAKLDSKYSLTAVDKMRPNKIISIKPLYNPKEKKGIGSEDIIFNGILFSGLSSSRTFSKVFNKDLTSDTASDCFPQLIKYLSRRSVSSFDSIFCNE</sequence>
<organism evidence="1 2">
    <name type="scientific">Oedothorax gibbosus</name>
    <dbReference type="NCBI Taxonomy" id="931172"/>
    <lineage>
        <taxon>Eukaryota</taxon>
        <taxon>Metazoa</taxon>
        <taxon>Ecdysozoa</taxon>
        <taxon>Arthropoda</taxon>
        <taxon>Chelicerata</taxon>
        <taxon>Arachnida</taxon>
        <taxon>Araneae</taxon>
        <taxon>Araneomorphae</taxon>
        <taxon>Entelegynae</taxon>
        <taxon>Araneoidea</taxon>
        <taxon>Linyphiidae</taxon>
        <taxon>Erigoninae</taxon>
        <taxon>Oedothorax</taxon>
    </lineage>
</organism>
<name>A0AAV6W561_9ARAC</name>
<comment type="caution">
    <text evidence="1">The sequence shown here is derived from an EMBL/GenBank/DDBJ whole genome shotgun (WGS) entry which is preliminary data.</text>
</comment>
<evidence type="ECO:0000313" key="2">
    <source>
        <dbReference type="Proteomes" id="UP000827092"/>
    </source>
</evidence>
<proteinExistence type="predicted"/>
<dbReference type="EMBL" id="JAFNEN010000001">
    <property type="protein sequence ID" value="KAG8202068.1"/>
    <property type="molecule type" value="Genomic_DNA"/>
</dbReference>
<dbReference type="Gene3D" id="1.10.274.60">
    <property type="entry name" value="Spidroin, repetitive domain"/>
    <property type="match status" value="1"/>
</dbReference>
<dbReference type="Proteomes" id="UP000827092">
    <property type="component" value="Unassembled WGS sequence"/>
</dbReference>
<reference evidence="1 2" key="1">
    <citation type="journal article" date="2022" name="Nat. Ecol. Evol.">
        <title>A masculinizing supergene underlies an exaggerated male reproductive morph in a spider.</title>
        <authorList>
            <person name="Hendrickx F."/>
            <person name="De Corte Z."/>
            <person name="Sonet G."/>
            <person name="Van Belleghem S.M."/>
            <person name="Kostlbacher S."/>
            <person name="Vangestel C."/>
        </authorList>
    </citation>
    <scope>NUCLEOTIDE SEQUENCE [LARGE SCALE GENOMIC DNA]</scope>
    <source>
        <strain evidence="1">W744_W776</strain>
    </source>
</reference>
<gene>
    <name evidence="1" type="ORF">JTE90_010432</name>
</gene>
<keyword evidence="2" id="KW-1185">Reference proteome</keyword>